<dbReference type="EMBL" id="AP025732">
    <property type="protein sequence ID" value="BDI19347.1"/>
    <property type="molecule type" value="Genomic_DNA"/>
</dbReference>
<evidence type="ECO:0000313" key="2">
    <source>
        <dbReference type="Proteomes" id="UP001055453"/>
    </source>
</evidence>
<organism evidence="1 2">
    <name type="scientific">Nostoc cf. commune SO-36</name>
    <dbReference type="NCBI Taxonomy" id="449208"/>
    <lineage>
        <taxon>Bacteria</taxon>
        <taxon>Bacillati</taxon>
        <taxon>Cyanobacteriota</taxon>
        <taxon>Cyanophyceae</taxon>
        <taxon>Nostocales</taxon>
        <taxon>Nostocaceae</taxon>
        <taxon>Nostoc</taxon>
    </lineage>
</organism>
<keyword evidence="2" id="KW-1185">Reference proteome</keyword>
<accession>A0ABM7Z849</accession>
<proteinExistence type="predicted"/>
<sequence length="64" mass="7616">MSAEYNKYRRELVNIYRALTHHKLTIQRHPENLSLNLSPFRRETLNFPPSRVGKGVRFLVDFST</sequence>
<gene>
    <name evidence="1" type="ORF">ANSO36C_51490</name>
</gene>
<dbReference type="Proteomes" id="UP001055453">
    <property type="component" value="Chromosome"/>
</dbReference>
<reference evidence="1" key="1">
    <citation type="submission" date="2022-04" db="EMBL/GenBank/DDBJ databases">
        <title>Complete genome sequence of a cyanobacterium, Nostoc sp. SO-36, isolated in Antarctica.</title>
        <authorList>
            <person name="Kanesaki Y."/>
            <person name="Effendi D."/>
            <person name="Sakamoto T."/>
            <person name="Ohtani S."/>
            <person name="Awai K."/>
        </authorList>
    </citation>
    <scope>NUCLEOTIDE SEQUENCE</scope>
    <source>
        <strain evidence="1">SO-36</strain>
    </source>
</reference>
<name>A0ABM7Z849_NOSCO</name>
<evidence type="ECO:0000313" key="1">
    <source>
        <dbReference type="EMBL" id="BDI19347.1"/>
    </source>
</evidence>
<protein>
    <submittedName>
        <fullName evidence="1">Uncharacterized protein</fullName>
    </submittedName>
</protein>